<sequence length="266" mass="29457">MQGNLEVVEATEAREPEAATTDDMNIDESEEPHHIQTPPSNTTPPPQQREPYPYPPFTISDLKTNPKEPLYTEINIPLPPLRKRGPTSYSTLRNRAHSLHSSFKPFHRRGSSSDSSALAKESVAPRPPPPPSHEAPAVVKSRETAAAMNLRKGHRRSRTVDALAVVPAVLVLRAELFTPVREEEEVRDGILGRVSDRIVGERERVARIEDEREVGVDLVSATVLERMGVMCGFGASGPESKHFKIDIQGTPEMSWTWGNTVCSDFS</sequence>
<feature type="region of interest" description="Disordered" evidence="1">
    <location>
        <begin position="1"/>
        <end position="139"/>
    </location>
</feature>
<proteinExistence type="predicted"/>
<evidence type="ECO:0000313" key="3">
    <source>
        <dbReference type="Proteomes" id="UP000244855"/>
    </source>
</evidence>
<organism evidence="2 3">
    <name type="scientific">Periconia macrospinosa</name>
    <dbReference type="NCBI Taxonomy" id="97972"/>
    <lineage>
        <taxon>Eukaryota</taxon>
        <taxon>Fungi</taxon>
        <taxon>Dikarya</taxon>
        <taxon>Ascomycota</taxon>
        <taxon>Pezizomycotina</taxon>
        <taxon>Dothideomycetes</taxon>
        <taxon>Pleosporomycetidae</taxon>
        <taxon>Pleosporales</taxon>
        <taxon>Massarineae</taxon>
        <taxon>Periconiaceae</taxon>
        <taxon>Periconia</taxon>
    </lineage>
</organism>
<evidence type="ECO:0000256" key="1">
    <source>
        <dbReference type="SAM" id="MobiDB-lite"/>
    </source>
</evidence>
<reference evidence="2 3" key="1">
    <citation type="journal article" date="2018" name="Sci. Rep.">
        <title>Comparative genomics provides insights into the lifestyle and reveals functional heterogeneity of dark septate endophytic fungi.</title>
        <authorList>
            <person name="Knapp D.G."/>
            <person name="Nemeth J.B."/>
            <person name="Barry K."/>
            <person name="Hainaut M."/>
            <person name="Henrissat B."/>
            <person name="Johnson J."/>
            <person name="Kuo A."/>
            <person name="Lim J.H.P."/>
            <person name="Lipzen A."/>
            <person name="Nolan M."/>
            <person name="Ohm R.A."/>
            <person name="Tamas L."/>
            <person name="Grigoriev I.V."/>
            <person name="Spatafora J.W."/>
            <person name="Nagy L.G."/>
            <person name="Kovacs G.M."/>
        </authorList>
    </citation>
    <scope>NUCLEOTIDE SEQUENCE [LARGE SCALE GENOMIC DNA]</scope>
    <source>
        <strain evidence="2 3">DSE2036</strain>
    </source>
</reference>
<protein>
    <submittedName>
        <fullName evidence="2">Uncharacterized protein</fullName>
    </submittedName>
</protein>
<feature type="compositionally biased region" description="Pro residues" evidence="1">
    <location>
        <begin position="41"/>
        <end position="56"/>
    </location>
</feature>
<dbReference type="OrthoDB" id="3799784at2759"/>
<name>A0A2V1DL67_9PLEO</name>
<accession>A0A2V1DL67</accession>
<dbReference type="Proteomes" id="UP000244855">
    <property type="component" value="Unassembled WGS sequence"/>
</dbReference>
<evidence type="ECO:0000313" key="2">
    <source>
        <dbReference type="EMBL" id="PVH97989.1"/>
    </source>
</evidence>
<dbReference type="AlphaFoldDB" id="A0A2V1DL67"/>
<keyword evidence="3" id="KW-1185">Reference proteome</keyword>
<gene>
    <name evidence="2" type="ORF">DM02DRAFT_730156</name>
</gene>
<dbReference type="EMBL" id="KZ805423">
    <property type="protein sequence ID" value="PVH97989.1"/>
    <property type="molecule type" value="Genomic_DNA"/>
</dbReference>